<dbReference type="EMBL" id="BARS01054275">
    <property type="protein sequence ID" value="GAG47261.1"/>
    <property type="molecule type" value="Genomic_DNA"/>
</dbReference>
<dbReference type="AlphaFoldDB" id="X0ZFZ4"/>
<feature type="non-terminal residue" evidence="1">
    <location>
        <position position="157"/>
    </location>
</feature>
<proteinExistence type="predicted"/>
<comment type="caution">
    <text evidence="1">The sequence shown here is derived from an EMBL/GenBank/DDBJ whole genome shotgun (WGS) entry which is preliminary data.</text>
</comment>
<protein>
    <submittedName>
        <fullName evidence="1">Uncharacterized protein</fullName>
    </submittedName>
</protein>
<organism evidence="1">
    <name type="scientific">marine sediment metagenome</name>
    <dbReference type="NCBI Taxonomy" id="412755"/>
    <lineage>
        <taxon>unclassified sequences</taxon>
        <taxon>metagenomes</taxon>
        <taxon>ecological metagenomes</taxon>
    </lineage>
</organism>
<gene>
    <name evidence="1" type="ORF">S01H1_80377</name>
</gene>
<accession>X0ZFZ4</accession>
<reference evidence="1" key="1">
    <citation type="journal article" date="2014" name="Front. Microbiol.">
        <title>High frequency of phylogenetically diverse reductive dehalogenase-homologous genes in deep subseafloor sedimentary metagenomes.</title>
        <authorList>
            <person name="Kawai M."/>
            <person name="Futagami T."/>
            <person name="Toyoda A."/>
            <person name="Takaki Y."/>
            <person name="Nishi S."/>
            <person name="Hori S."/>
            <person name="Arai W."/>
            <person name="Tsubouchi T."/>
            <person name="Morono Y."/>
            <person name="Uchiyama I."/>
            <person name="Ito T."/>
            <person name="Fujiyama A."/>
            <person name="Inagaki F."/>
            <person name="Takami H."/>
        </authorList>
    </citation>
    <scope>NUCLEOTIDE SEQUENCE</scope>
    <source>
        <strain evidence="1">Expedition CK06-06</strain>
    </source>
</reference>
<name>X0ZFZ4_9ZZZZ</name>
<evidence type="ECO:0000313" key="1">
    <source>
        <dbReference type="EMBL" id="GAG47261.1"/>
    </source>
</evidence>
<sequence>MPAYFNDDEQLAVTSITPEVQAGLDSVGMGHERFNYMHWPVGAGSHAHGRFLMHGGRLASYQGGATPFLFGTINFDRVYIRNPRPLFVSEGSGAMFVVDVVDERFFWKQNPVTDTDALNLSLTNTTELYDASTPGSTQALTASEAVEYLINRLGADP</sequence>